<name>A0A419AWV1_PECCA</name>
<organism evidence="1 2">
    <name type="scientific">Pectobacterium carotovorum</name>
    <name type="common">Erwinia carotovora</name>
    <dbReference type="NCBI Taxonomy" id="554"/>
    <lineage>
        <taxon>Bacteria</taxon>
        <taxon>Pseudomonadati</taxon>
        <taxon>Pseudomonadota</taxon>
        <taxon>Gammaproteobacteria</taxon>
        <taxon>Enterobacterales</taxon>
        <taxon>Pectobacteriaceae</taxon>
        <taxon>Pectobacterium</taxon>
    </lineage>
</organism>
<protein>
    <recommendedName>
        <fullName evidence="3">Beta-ketoacyl synthase N-terminal domain-containing protein</fullName>
    </recommendedName>
</protein>
<evidence type="ECO:0000313" key="2">
    <source>
        <dbReference type="Proteomes" id="UP000283655"/>
    </source>
</evidence>
<dbReference type="Proteomes" id="UP000283655">
    <property type="component" value="Unassembled WGS sequence"/>
</dbReference>
<reference evidence="1 2" key="1">
    <citation type="submission" date="2018-09" db="EMBL/GenBank/DDBJ databases">
        <title>Phylogenetic diversity of Pectobacterium and Dickeya strains causing blackleg disease of potato in Morocco.</title>
        <authorList>
            <person name="Oulghazi S."/>
            <person name="Moumni M."/>
            <person name="Faure D."/>
        </authorList>
    </citation>
    <scope>NUCLEOTIDE SEQUENCE [LARGE SCALE GENOMIC DNA]</scope>
    <source>
        <strain evidence="1 2">S1.15.11.2D</strain>
    </source>
</reference>
<proteinExistence type="predicted"/>
<evidence type="ECO:0000313" key="1">
    <source>
        <dbReference type="EMBL" id="RJL51737.1"/>
    </source>
</evidence>
<gene>
    <name evidence="1" type="ORF">D5071_09995</name>
</gene>
<dbReference type="EMBL" id="QZDH01000020">
    <property type="protein sequence ID" value="RJL51737.1"/>
    <property type="molecule type" value="Genomic_DNA"/>
</dbReference>
<comment type="caution">
    <text evidence="1">The sequence shown here is derived from an EMBL/GenBank/DDBJ whole genome shotgun (WGS) entry which is preliminary data.</text>
</comment>
<dbReference type="AlphaFoldDB" id="A0A419AWV1"/>
<dbReference type="RefSeq" id="WP_119873622.1">
    <property type="nucleotide sequence ID" value="NZ_QZDH01000020.1"/>
</dbReference>
<evidence type="ECO:0008006" key="3">
    <source>
        <dbReference type="Google" id="ProtNLM"/>
    </source>
</evidence>
<sequence length="312" mass="33901">MKVISVIDGPLINVFGWLTAPDCLPVISVPGVGKSPAAPCTFNASSDVILQDGIERGVVDVPFVIRKKSGVARSRSASKATIFASTLGREFIKYCHASGEDIGIACVSSSSTLPIAWEFESAGVRDGWNETDTMLLPSSIPSAISTQIAAAHNLHATALTFLDGMMGACSALEYSALCFHYQRAQEILLLCAEEVSPPYQIAAEHINYVHAGLLFNGASGIVLSAPTQKAIGWQFKIIHRYSPGEQTEFPPEWRTDRDYYEMVLKSELTAFTSWLLPLFIHQAVSEAKSHKVIVKCGHENLGGFILGLEWKE</sequence>
<accession>A0A419AWV1</accession>